<dbReference type="Pfam" id="PF14326">
    <property type="entry name" value="DUF4384"/>
    <property type="match status" value="1"/>
</dbReference>
<dbReference type="EMBL" id="JAQOSQ010000006">
    <property type="protein sequence ID" value="MDJ1183150.1"/>
    <property type="molecule type" value="Genomic_DNA"/>
</dbReference>
<feature type="domain" description="DUF4384" evidence="1">
    <location>
        <begin position="155"/>
        <end position="232"/>
    </location>
</feature>
<proteinExistence type="predicted"/>
<organism evidence="2 3">
    <name type="scientific">Roseofilum casamattae BLCC-M143</name>
    <dbReference type="NCBI Taxonomy" id="3022442"/>
    <lineage>
        <taxon>Bacteria</taxon>
        <taxon>Bacillati</taxon>
        <taxon>Cyanobacteriota</taxon>
        <taxon>Cyanophyceae</taxon>
        <taxon>Desertifilales</taxon>
        <taxon>Desertifilaceae</taxon>
        <taxon>Roseofilum</taxon>
        <taxon>Roseofilum casamattae</taxon>
    </lineage>
</organism>
<protein>
    <submittedName>
        <fullName evidence="2">DUF4384 domain-containing protein</fullName>
    </submittedName>
</protein>
<dbReference type="RefSeq" id="WP_283757805.1">
    <property type="nucleotide sequence ID" value="NZ_JAQOSQ010000006.1"/>
</dbReference>
<dbReference type="InterPro" id="IPR025493">
    <property type="entry name" value="DUF4384"/>
</dbReference>
<evidence type="ECO:0000259" key="1">
    <source>
        <dbReference type="Pfam" id="PF14326"/>
    </source>
</evidence>
<evidence type="ECO:0000313" key="2">
    <source>
        <dbReference type="EMBL" id="MDJ1183150.1"/>
    </source>
</evidence>
<name>A0ABT7BVD2_9CYAN</name>
<keyword evidence="3" id="KW-1185">Reference proteome</keyword>
<sequence length="277" mass="31610">MESLGAMEKQAVAIAQHYETPFLESMAAELGLSPTARGVFVTRLLQKNLKKQWKELVAALPNGIDYGYAHRNVWSKEIIEALHQQQFSLPKNIKKGWLNVREWLEQGKYQSWLWQMLMQQAQLTQQMGFLEVLDRLPVSHLGARHQPARPYVKAVKLGSEVVLEMTVADPVHLTLLEQEPNGAVVCLCPSEYARESQLAVGNHQLPQETAPYRTFAATEVGKERWLALLTPEQPQFPWLDRSRAEALELRPEQLQDVLDYAIAGHKGRLLYTEYEVC</sequence>
<dbReference type="Proteomes" id="UP001232992">
    <property type="component" value="Unassembled WGS sequence"/>
</dbReference>
<comment type="caution">
    <text evidence="2">The sequence shown here is derived from an EMBL/GenBank/DDBJ whole genome shotgun (WGS) entry which is preliminary data.</text>
</comment>
<reference evidence="2 3" key="1">
    <citation type="submission" date="2023-01" db="EMBL/GenBank/DDBJ databases">
        <title>Novel diversity within Roseofilum (Cyanobacteria; Desertifilaceae) from marine benthic mats with descriptions of four novel species.</title>
        <authorList>
            <person name="Wang Y."/>
            <person name="Berthold D.E."/>
            <person name="Hu J."/>
            <person name="Lefler F.W."/>
            <person name="Laughinghouse H.D. IV."/>
        </authorList>
    </citation>
    <scope>NUCLEOTIDE SEQUENCE [LARGE SCALE GENOMIC DNA]</scope>
    <source>
        <strain evidence="2 3">BLCC-M143</strain>
    </source>
</reference>
<gene>
    <name evidence="2" type="ORF">PMH09_08075</name>
</gene>
<accession>A0ABT7BVD2</accession>
<evidence type="ECO:0000313" key="3">
    <source>
        <dbReference type="Proteomes" id="UP001232992"/>
    </source>
</evidence>